<keyword evidence="3" id="KW-1185">Reference proteome</keyword>
<gene>
    <name evidence="2" type="ORF">IEO70_14815</name>
</gene>
<keyword evidence="1" id="KW-0472">Membrane</keyword>
<protein>
    <submittedName>
        <fullName evidence="2">Uncharacterized protein</fullName>
    </submittedName>
</protein>
<sequence>MYSSYEKKHIFMVMAFGIALMIPVLLLFLPATIADVLFYNRANWIIYLPFEVYLTYGVGLALWFLSSLLLWLLNLNKWSFLFTGIAVICSGALFYFASQTYVIIKAESIAVKPLFQSEEKVYTWNEVEKLVYYEVSPEEKGNSIIHLQLADDEVIELSENGYVASIKSAIFDKVRGLEKEVVYTNRYEK</sequence>
<dbReference type="RefSeq" id="WP_190999153.1">
    <property type="nucleotide sequence ID" value="NZ_JACXSI010000039.1"/>
</dbReference>
<proteinExistence type="predicted"/>
<name>A0A927CZQ1_9BACI</name>
<feature type="transmembrane region" description="Helical" evidence="1">
    <location>
        <begin position="53"/>
        <end position="73"/>
    </location>
</feature>
<accession>A0A927CZQ1</accession>
<evidence type="ECO:0000313" key="3">
    <source>
        <dbReference type="Proteomes" id="UP000602076"/>
    </source>
</evidence>
<keyword evidence="1" id="KW-1133">Transmembrane helix</keyword>
<feature type="transmembrane region" description="Helical" evidence="1">
    <location>
        <begin position="80"/>
        <end position="98"/>
    </location>
</feature>
<organism evidence="2 3">
    <name type="scientific">Peribacillus faecalis</name>
    <dbReference type="NCBI Taxonomy" id="2772559"/>
    <lineage>
        <taxon>Bacteria</taxon>
        <taxon>Bacillati</taxon>
        <taxon>Bacillota</taxon>
        <taxon>Bacilli</taxon>
        <taxon>Bacillales</taxon>
        <taxon>Bacillaceae</taxon>
        <taxon>Peribacillus</taxon>
    </lineage>
</organism>
<dbReference type="Proteomes" id="UP000602076">
    <property type="component" value="Unassembled WGS sequence"/>
</dbReference>
<dbReference type="AlphaFoldDB" id="A0A927CZQ1"/>
<keyword evidence="1" id="KW-0812">Transmembrane</keyword>
<reference evidence="2" key="1">
    <citation type="submission" date="2020-09" db="EMBL/GenBank/DDBJ databases">
        <title>Bacillus faecalis sp. nov., a moderately halophilic bacterium isolated from cow faeces.</title>
        <authorList>
            <person name="Jiang L."/>
            <person name="Lee J."/>
        </authorList>
    </citation>
    <scope>NUCLEOTIDE SEQUENCE</scope>
    <source>
        <strain evidence="2">AGMB 02131</strain>
    </source>
</reference>
<evidence type="ECO:0000313" key="2">
    <source>
        <dbReference type="EMBL" id="MBD3109617.1"/>
    </source>
</evidence>
<feature type="transmembrane region" description="Helical" evidence="1">
    <location>
        <begin position="12"/>
        <end position="33"/>
    </location>
</feature>
<comment type="caution">
    <text evidence="2">The sequence shown here is derived from an EMBL/GenBank/DDBJ whole genome shotgun (WGS) entry which is preliminary data.</text>
</comment>
<dbReference type="EMBL" id="JACXSI010000039">
    <property type="protein sequence ID" value="MBD3109617.1"/>
    <property type="molecule type" value="Genomic_DNA"/>
</dbReference>
<evidence type="ECO:0000256" key="1">
    <source>
        <dbReference type="SAM" id="Phobius"/>
    </source>
</evidence>